<comment type="caution">
    <text evidence="2">The sequence shown here is derived from an EMBL/GenBank/DDBJ whole genome shotgun (WGS) entry which is preliminary data.</text>
</comment>
<evidence type="ECO:0000313" key="3">
    <source>
        <dbReference type="Proteomes" id="UP000308549"/>
    </source>
</evidence>
<evidence type="ECO:0000313" key="2">
    <source>
        <dbReference type="EMBL" id="TKA25592.1"/>
    </source>
</evidence>
<feature type="compositionally biased region" description="Low complexity" evidence="1">
    <location>
        <begin position="181"/>
        <end position="194"/>
    </location>
</feature>
<dbReference type="Proteomes" id="UP000308549">
    <property type="component" value="Unassembled WGS sequence"/>
</dbReference>
<dbReference type="AlphaFoldDB" id="A0A4U0TUF9"/>
<feature type="region of interest" description="Disordered" evidence="1">
    <location>
        <begin position="155"/>
        <end position="208"/>
    </location>
</feature>
<dbReference type="OrthoDB" id="3931163at2759"/>
<accession>A0A4U0TUF9</accession>
<gene>
    <name evidence="2" type="ORF">B0A50_05453</name>
</gene>
<name>A0A4U0TUF9_9PEZI</name>
<dbReference type="EMBL" id="NAJL01000034">
    <property type="protein sequence ID" value="TKA25592.1"/>
    <property type="molecule type" value="Genomic_DNA"/>
</dbReference>
<sequence length="208" mass="22208">MASPLSSVPRSTFTHHSRQLQQLRRHASTATPFPTGLFKPPASIIKPWKALAGAQEWQTSAYHYNKQTSKTLPTAAVTADKLLEGYSTMIKSKGPTISSAASSTARTAIAARRKSAEKMYVSGTTAKDYGDRVVVKAYMFDGVEAAKEEIERRMSAKKAAGEQRAGGRKRPVRRAAVGTSPPGARRIGGAAPRANRSPGVQRAGGSGR</sequence>
<feature type="compositionally biased region" description="Basic residues" evidence="1">
    <location>
        <begin position="13"/>
        <end position="27"/>
    </location>
</feature>
<proteinExistence type="predicted"/>
<keyword evidence="3" id="KW-1185">Reference proteome</keyword>
<organism evidence="2 3">
    <name type="scientific">Salinomyces thailandicus</name>
    <dbReference type="NCBI Taxonomy" id="706561"/>
    <lineage>
        <taxon>Eukaryota</taxon>
        <taxon>Fungi</taxon>
        <taxon>Dikarya</taxon>
        <taxon>Ascomycota</taxon>
        <taxon>Pezizomycotina</taxon>
        <taxon>Dothideomycetes</taxon>
        <taxon>Dothideomycetidae</taxon>
        <taxon>Mycosphaerellales</taxon>
        <taxon>Teratosphaeriaceae</taxon>
        <taxon>Salinomyces</taxon>
    </lineage>
</organism>
<feature type="compositionally biased region" description="Polar residues" evidence="1">
    <location>
        <begin position="1"/>
        <end position="12"/>
    </location>
</feature>
<feature type="region of interest" description="Disordered" evidence="1">
    <location>
        <begin position="1"/>
        <end position="35"/>
    </location>
</feature>
<protein>
    <submittedName>
        <fullName evidence="2">Uncharacterized protein</fullName>
    </submittedName>
</protein>
<evidence type="ECO:0000256" key="1">
    <source>
        <dbReference type="SAM" id="MobiDB-lite"/>
    </source>
</evidence>
<reference evidence="2 3" key="1">
    <citation type="submission" date="2017-03" db="EMBL/GenBank/DDBJ databases">
        <title>Genomes of endolithic fungi from Antarctica.</title>
        <authorList>
            <person name="Coleine C."/>
            <person name="Masonjones S."/>
            <person name="Stajich J.E."/>
        </authorList>
    </citation>
    <scope>NUCLEOTIDE SEQUENCE [LARGE SCALE GENOMIC DNA]</scope>
    <source>
        <strain evidence="2 3">CCFEE 6315</strain>
    </source>
</reference>